<keyword evidence="10" id="KW-1185">Reference proteome</keyword>
<keyword evidence="6" id="KW-0408">Iron</keyword>
<dbReference type="GeneID" id="6075685"/>
<evidence type="ECO:0000256" key="4">
    <source>
        <dbReference type="ARBA" id="ARBA00022964"/>
    </source>
</evidence>
<dbReference type="GO" id="GO:0005634">
    <property type="term" value="C:nucleus"/>
    <property type="evidence" value="ECO:0007669"/>
    <property type="project" value="UniProtKB-SubCell"/>
</dbReference>
<evidence type="ECO:0000256" key="7">
    <source>
        <dbReference type="ARBA" id="ARBA00023242"/>
    </source>
</evidence>
<sequence length="267" mass="30137">MGAVFDLSNYRISGHDTFYIPNFITCEEELYLIRKVNETPQHKWKKLANRRLQIWGGEITPKGVLLAEPLPAFIDNYPDIISRIKATGAFADSPHGMPNHVILNEYLPGQGIMPHEDGPRYHPVVATVSLGSHSVFNYYQYEQEDAITTVSRGEGRTINMNPTLSLLLEPRSLVISCGDKYTSHLHGIQAVQEDLISSENPEEMLPKIIPVRIANLELLQDEGIKSSIERGEILRRSVRYSLTCRDHFGKAADSRTVNRCSCFWSGK</sequence>
<evidence type="ECO:0000313" key="10">
    <source>
        <dbReference type="Proteomes" id="UP000001194"/>
    </source>
</evidence>
<dbReference type="InParanoid" id="B0D761"/>
<keyword evidence="7" id="KW-0539">Nucleus</keyword>
<evidence type="ECO:0000256" key="5">
    <source>
        <dbReference type="ARBA" id="ARBA00023002"/>
    </source>
</evidence>
<evidence type="ECO:0000259" key="8">
    <source>
        <dbReference type="PROSITE" id="PS51471"/>
    </source>
</evidence>
<protein>
    <submittedName>
        <fullName evidence="9">Predicted protein</fullName>
    </submittedName>
</protein>
<dbReference type="STRING" id="486041.B0D761"/>
<keyword evidence="4" id="KW-0223">Dioxygenase</keyword>
<dbReference type="Proteomes" id="UP000001194">
    <property type="component" value="Unassembled WGS sequence"/>
</dbReference>
<organism evidence="10">
    <name type="scientific">Laccaria bicolor (strain S238N-H82 / ATCC MYA-4686)</name>
    <name type="common">Bicoloured deceiver</name>
    <name type="synonym">Laccaria laccata var. bicolor</name>
    <dbReference type="NCBI Taxonomy" id="486041"/>
    <lineage>
        <taxon>Eukaryota</taxon>
        <taxon>Fungi</taxon>
        <taxon>Dikarya</taxon>
        <taxon>Basidiomycota</taxon>
        <taxon>Agaricomycotina</taxon>
        <taxon>Agaricomycetes</taxon>
        <taxon>Agaricomycetidae</taxon>
        <taxon>Agaricales</taxon>
        <taxon>Agaricineae</taxon>
        <taxon>Hydnangiaceae</taxon>
        <taxon>Laccaria</taxon>
    </lineage>
</organism>
<feature type="domain" description="Fe2OG dioxygenase" evidence="8">
    <location>
        <begin position="97"/>
        <end position="248"/>
    </location>
</feature>
<comment type="subcellular location">
    <subcellularLocation>
        <location evidence="1">Nucleus</location>
    </subcellularLocation>
</comment>
<dbReference type="GO" id="GO:0046872">
    <property type="term" value="F:metal ion binding"/>
    <property type="evidence" value="ECO:0007669"/>
    <property type="project" value="UniProtKB-KW"/>
</dbReference>
<name>B0D761_LACBS</name>
<keyword evidence="5" id="KW-0560">Oxidoreductase</keyword>
<dbReference type="InterPro" id="IPR005123">
    <property type="entry name" value="Oxoglu/Fe-dep_dioxygenase_dom"/>
</dbReference>
<dbReference type="PANTHER" id="PTHR46030:SF1">
    <property type="entry name" value="ALPHA-KETOGLUTARATE-DEPENDENT DIOXYGENASE ALKB HOMOLOG 6"/>
    <property type="match status" value="1"/>
</dbReference>
<accession>B0D761</accession>
<evidence type="ECO:0000256" key="3">
    <source>
        <dbReference type="ARBA" id="ARBA00022723"/>
    </source>
</evidence>
<dbReference type="GO" id="GO:0051213">
    <property type="term" value="F:dioxygenase activity"/>
    <property type="evidence" value="ECO:0007669"/>
    <property type="project" value="UniProtKB-KW"/>
</dbReference>
<dbReference type="OrthoDB" id="412814at2759"/>
<dbReference type="AlphaFoldDB" id="B0D761"/>
<evidence type="ECO:0000313" key="9">
    <source>
        <dbReference type="EMBL" id="EDR09595.1"/>
    </source>
</evidence>
<gene>
    <name evidence="9" type="ORF">LACBIDRAFT_293843</name>
</gene>
<comment type="similarity">
    <text evidence="2">Belongs to the alkB family.</text>
</comment>
<dbReference type="InterPro" id="IPR027450">
    <property type="entry name" value="AlkB-like"/>
</dbReference>
<dbReference type="PANTHER" id="PTHR46030">
    <property type="entry name" value="ALPHA-KETOGLUTARATE-DEPENDENT DIOXYGENASE ALKB HOMOLOG 6"/>
    <property type="match status" value="1"/>
</dbReference>
<dbReference type="HOGENOM" id="CLU_059836_0_0_1"/>
<proteinExistence type="inferred from homology"/>
<dbReference type="Gene3D" id="2.60.120.590">
    <property type="entry name" value="Alpha-ketoglutarate-dependent dioxygenase AlkB-like"/>
    <property type="match status" value="1"/>
</dbReference>
<evidence type="ECO:0000256" key="2">
    <source>
        <dbReference type="ARBA" id="ARBA00007879"/>
    </source>
</evidence>
<dbReference type="Pfam" id="PF13532">
    <property type="entry name" value="2OG-FeII_Oxy_2"/>
    <property type="match status" value="1"/>
</dbReference>
<dbReference type="InterPro" id="IPR032862">
    <property type="entry name" value="ALKBH6"/>
</dbReference>
<dbReference type="RefSeq" id="XP_001879944.1">
    <property type="nucleotide sequence ID" value="XM_001879909.1"/>
</dbReference>
<dbReference type="EMBL" id="DS547099">
    <property type="protein sequence ID" value="EDR09595.1"/>
    <property type="molecule type" value="Genomic_DNA"/>
</dbReference>
<dbReference type="PROSITE" id="PS51471">
    <property type="entry name" value="FE2OG_OXY"/>
    <property type="match status" value="1"/>
</dbReference>
<dbReference type="SUPFAM" id="SSF51197">
    <property type="entry name" value="Clavaminate synthase-like"/>
    <property type="match status" value="1"/>
</dbReference>
<reference evidence="9 10" key="1">
    <citation type="journal article" date="2008" name="Nature">
        <title>The genome of Laccaria bicolor provides insights into mycorrhizal symbiosis.</title>
        <authorList>
            <person name="Martin F."/>
            <person name="Aerts A."/>
            <person name="Ahren D."/>
            <person name="Brun A."/>
            <person name="Danchin E.G.J."/>
            <person name="Duchaussoy F."/>
            <person name="Gibon J."/>
            <person name="Kohler A."/>
            <person name="Lindquist E."/>
            <person name="Pereda V."/>
            <person name="Salamov A."/>
            <person name="Shapiro H.J."/>
            <person name="Wuyts J."/>
            <person name="Blaudez D."/>
            <person name="Buee M."/>
            <person name="Brokstein P."/>
            <person name="Canbaeck B."/>
            <person name="Cohen D."/>
            <person name="Courty P.E."/>
            <person name="Coutinho P.M."/>
            <person name="Delaruelle C."/>
            <person name="Detter J.C."/>
            <person name="Deveau A."/>
            <person name="DiFazio S."/>
            <person name="Duplessis S."/>
            <person name="Fraissinet-Tachet L."/>
            <person name="Lucic E."/>
            <person name="Frey-Klett P."/>
            <person name="Fourrey C."/>
            <person name="Feussner I."/>
            <person name="Gay G."/>
            <person name="Grimwood J."/>
            <person name="Hoegger P.J."/>
            <person name="Jain P."/>
            <person name="Kilaru S."/>
            <person name="Labbe J."/>
            <person name="Lin Y.C."/>
            <person name="Legue V."/>
            <person name="Le Tacon F."/>
            <person name="Marmeisse R."/>
            <person name="Melayah D."/>
            <person name="Montanini B."/>
            <person name="Muratet M."/>
            <person name="Nehls U."/>
            <person name="Niculita-Hirzel H."/>
            <person name="Oudot-Le Secq M.P."/>
            <person name="Peter M."/>
            <person name="Quesneville H."/>
            <person name="Rajashekar B."/>
            <person name="Reich M."/>
            <person name="Rouhier N."/>
            <person name="Schmutz J."/>
            <person name="Yin T."/>
            <person name="Chalot M."/>
            <person name="Henrissat B."/>
            <person name="Kuees U."/>
            <person name="Lucas S."/>
            <person name="Van de Peer Y."/>
            <person name="Podila G.K."/>
            <person name="Polle A."/>
            <person name="Pukkila P.J."/>
            <person name="Richardson P.M."/>
            <person name="Rouze P."/>
            <person name="Sanders I.R."/>
            <person name="Stajich J.E."/>
            <person name="Tunlid A."/>
            <person name="Tuskan G."/>
            <person name="Grigoriev I.V."/>
        </authorList>
    </citation>
    <scope>NUCLEOTIDE SEQUENCE [LARGE SCALE GENOMIC DNA]</scope>
    <source>
        <strain evidence="10">S238N-H82 / ATCC MYA-4686</strain>
    </source>
</reference>
<keyword evidence="3" id="KW-0479">Metal-binding</keyword>
<dbReference type="InterPro" id="IPR037151">
    <property type="entry name" value="AlkB-like_sf"/>
</dbReference>
<evidence type="ECO:0000256" key="1">
    <source>
        <dbReference type="ARBA" id="ARBA00004123"/>
    </source>
</evidence>
<evidence type="ECO:0000256" key="6">
    <source>
        <dbReference type="ARBA" id="ARBA00023004"/>
    </source>
</evidence>
<dbReference type="KEGG" id="lbc:LACBIDRAFT_293843"/>